<organism evidence="12 13">
    <name type="scientific">Malaciobacter molluscorum LMG 25693</name>
    <dbReference type="NCBI Taxonomy" id="870501"/>
    <lineage>
        <taxon>Bacteria</taxon>
        <taxon>Pseudomonadati</taxon>
        <taxon>Campylobacterota</taxon>
        <taxon>Epsilonproteobacteria</taxon>
        <taxon>Campylobacterales</taxon>
        <taxon>Arcobacteraceae</taxon>
        <taxon>Malaciobacter</taxon>
    </lineage>
</organism>
<evidence type="ECO:0000256" key="6">
    <source>
        <dbReference type="ARBA" id="ARBA00022989"/>
    </source>
</evidence>
<dbReference type="GO" id="GO:0005886">
    <property type="term" value="C:plasma membrane"/>
    <property type="evidence" value="ECO:0007669"/>
    <property type="project" value="UniProtKB-SubCell"/>
</dbReference>
<comment type="subcellular location">
    <subcellularLocation>
        <location evidence="1">Cell inner membrane</location>
        <topology evidence="1">Multi-pass membrane protein</topology>
    </subcellularLocation>
</comment>
<evidence type="ECO:0000256" key="1">
    <source>
        <dbReference type="ARBA" id="ARBA00004429"/>
    </source>
</evidence>
<evidence type="ECO:0000256" key="8">
    <source>
        <dbReference type="ARBA" id="ARBA00038436"/>
    </source>
</evidence>
<dbReference type="PANTHER" id="PTHR35011">
    <property type="entry name" value="2,3-DIKETO-L-GULONATE TRAP TRANSPORTER SMALL PERMEASE PROTEIN YIAM"/>
    <property type="match status" value="1"/>
</dbReference>
<evidence type="ECO:0000259" key="10">
    <source>
        <dbReference type="Pfam" id="PF04290"/>
    </source>
</evidence>
<keyword evidence="6 9" id="KW-1133">Transmembrane helix</keyword>
<evidence type="ECO:0000313" key="11">
    <source>
        <dbReference type="EMBL" id="AXX92923.1"/>
    </source>
</evidence>
<dbReference type="EMBL" id="NXFY01000004">
    <property type="protein sequence ID" value="PHO18753.1"/>
    <property type="molecule type" value="Genomic_DNA"/>
</dbReference>
<comment type="similarity">
    <text evidence="8">Belongs to the TRAP transporter small permease family.</text>
</comment>
<dbReference type="GO" id="GO:0022857">
    <property type="term" value="F:transmembrane transporter activity"/>
    <property type="evidence" value="ECO:0007669"/>
    <property type="project" value="TreeGrafter"/>
</dbReference>
<feature type="transmembrane region" description="Helical" evidence="9">
    <location>
        <begin position="20"/>
        <end position="40"/>
    </location>
</feature>
<feature type="transmembrane region" description="Helical" evidence="9">
    <location>
        <begin position="130"/>
        <end position="150"/>
    </location>
</feature>
<reference evidence="11 14" key="2">
    <citation type="submission" date="2018-08" db="EMBL/GenBank/DDBJ databases">
        <title>Complete genome of the Arcobacter molluscorum type strain LMG 25693.</title>
        <authorList>
            <person name="Miller W.G."/>
            <person name="Yee E."/>
            <person name="Bono J.L."/>
        </authorList>
    </citation>
    <scope>NUCLEOTIDE SEQUENCE [LARGE SCALE GENOMIC DNA]</scope>
    <source>
        <strain evidence="11 14">CECT 7696</strain>
    </source>
</reference>
<evidence type="ECO:0000256" key="5">
    <source>
        <dbReference type="ARBA" id="ARBA00022692"/>
    </source>
</evidence>
<proteinExistence type="inferred from homology"/>
<keyword evidence="2" id="KW-0813">Transport</keyword>
<keyword evidence="5 9" id="KW-0812">Transmembrane</keyword>
<feature type="transmembrane region" description="Helical" evidence="9">
    <location>
        <begin position="88"/>
        <end position="110"/>
    </location>
</feature>
<evidence type="ECO:0000313" key="14">
    <source>
        <dbReference type="Proteomes" id="UP000262712"/>
    </source>
</evidence>
<dbReference type="EMBL" id="CP032098">
    <property type="protein sequence ID" value="AXX92923.1"/>
    <property type="molecule type" value="Genomic_DNA"/>
</dbReference>
<dbReference type="AlphaFoldDB" id="A0A2G1DJR1"/>
<dbReference type="RefSeq" id="WP_099341811.1">
    <property type="nucleotide sequence ID" value="NZ_CP032098.1"/>
</dbReference>
<keyword evidence="13" id="KW-1185">Reference proteome</keyword>
<evidence type="ECO:0000256" key="2">
    <source>
        <dbReference type="ARBA" id="ARBA00022448"/>
    </source>
</evidence>
<evidence type="ECO:0000313" key="12">
    <source>
        <dbReference type="EMBL" id="PHO18753.1"/>
    </source>
</evidence>
<dbReference type="InterPro" id="IPR007387">
    <property type="entry name" value="TRAP_DctQ"/>
</dbReference>
<accession>A0A2G1DJR1</accession>
<dbReference type="InterPro" id="IPR055348">
    <property type="entry name" value="DctQ"/>
</dbReference>
<gene>
    <name evidence="11" type="ORF">AMOL_1963</name>
    <name evidence="12" type="ORF">CPU12_04120</name>
</gene>
<dbReference type="Pfam" id="PF04290">
    <property type="entry name" value="DctQ"/>
    <property type="match status" value="1"/>
</dbReference>
<dbReference type="GO" id="GO:0015740">
    <property type="term" value="P:C4-dicarboxylate transport"/>
    <property type="evidence" value="ECO:0007669"/>
    <property type="project" value="TreeGrafter"/>
</dbReference>
<feature type="transmembrane region" description="Helical" evidence="9">
    <location>
        <begin position="46"/>
        <end position="67"/>
    </location>
</feature>
<dbReference type="PANTHER" id="PTHR35011:SF2">
    <property type="entry name" value="2,3-DIKETO-L-GULONATE TRAP TRANSPORTER SMALL PERMEASE PROTEIN YIAM"/>
    <property type="match status" value="1"/>
</dbReference>
<evidence type="ECO:0000256" key="7">
    <source>
        <dbReference type="ARBA" id="ARBA00023136"/>
    </source>
</evidence>
<feature type="domain" description="Tripartite ATP-independent periplasmic transporters DctQ component" evidence="10">
    <location>
        <begin position="27"/>
        <end position="153"/>
    </location>
</feature>
<dbReference type="Proteomes" id="UP000221222">
    <property type="component" value="Unassembled WGS sequence"/>
</dbReference>
<protein>
    <submittedName>
        <fullName evidence="12">C4-dicarboxylate ABC transporter permease</fullName>
    </submittedName>
    <submittedName>
        <fullName evidence="11">TRAP transporter, small permease subunit</fullName>
    </submittedName>
</protein>
<name>A0A2G1DJR1_9BACT</name>
<evidence type="ECO:0000256" key="4">
    <source>
        <dbReference type="ARBA" id="ARBA00022519"/>
    </source>
</evidence>
<keyword evidence="4" id="KW-0997">Cell inner membrane</keyword>
<keyword evidence="3" id="KW-1003">Cell membrane</keyword>
<dbReference type="Proteomes" id="UP000262712">
    <property type="component" value="Chromosome"/>
</dbReference>
<evidence type="ECO:0000256" key="9">
    <source>
        <dbReference type="SAM" id="Phobius"/>
    </source>
</evidence>
<dbReference type="KEGG" id="amol:AMOL_1963"/>
<evidence type="ECO:0000256" key="3">
    <source>
        <dbReference type="ARBA" id="ARBA00022475"/>
    </source>
</evidence>
<evidence type="ECO:0000313" key="13">
    <source>
        <dbReference type="Proteomes" id="UP000221222"/>
    </source>
</evidence>
<keyword evidence="7 9" id="KW-0472">Membrane</keyword>
<reference evidence="12 13" key="1">
    <citation type="submission" date="2017-09" db="EMBL/GenBank/DDBJ databases">
        <title>Arcobacter canalis sp. nov., a new species isolated from a water canal contaminated with urban sewage.</title>
        <authorList>
            <person name="Perez-Cataluna A."/>
            <person name="Salas-Masso N."/>
            <person name="Figueras M.J."/>
        </authorList>
    </citation>
    <scope>NUCLEOTIDE SEQUENCE [LARGE SCALE GENOMIC DNA]</scope>
    <source>
        <strain evidence="12 13">F98-3</strain>
    </source>
</reference>
<sequence>MSIFRIISKIIGHINQKIAVVGITAGVVVAFVNVVARYLFDASFTWASELSISLFLWSVFFAAAYCFKKDAHIAVTIVLDAMPSRIAKVMLIISHLVTFIFLCAVAFFGYKYLLLVIDLDERSIDLWNMPMWIIYLVIPISFSFGAYRVAERIHGILSTSHEKIVKESEAEHVLAEMGMNSKEYKDNENLQNLSKMVKEVEKKTGGML</sequence>